<keyword evidence="7" id="KW-1185">Reference proteome</keyword>
<keyword evidence="1" id="KW-0479">Metal-binding</keyword>
<evidence type="ECO:0000313" key="7">
    <source>
        <dbReference type="Proteomes" id="UP000276133"/>
    </source>
</evidence>
<dbReference type="PANTHER" id="PTHR24379:SF121">
    <property type="entry name" value="C2H2-TYPE DOMAIN-CONTAINING PROTEIN"/>
    <property type="match status" value="1"/>
</dbReference>
<keyword evidence="4" id="KW-0862">Zinc</keyword>
<dbReference type="AlphaFoldDB" id="A0A3M7RRW1"/>
<keyword evidence="3" id="KW-0863">Zinc-finger</keyword>
<dbReference type="InterPro" id="IPR013087">
    <property type="entry name" value="Znf_C2H2_type"/>
</dbReference>
<evidence type="ECO:0000256" key="4">
    <source>
        <dbReference type="ARBA" id="ARBA00022833"/>
    </source>
</evidence>
<sequence>MSDCVTMSSIESSMLSLDTFKAIDFGFKIELINKILHDDQLCLTSLQLINFINYYFQDASEEIDPVLSHNISIIFPCIACSAKFSYEQTFHLHLDRRAIYIKLYCIECKQYKVFFNKCKLLYHVYSHKTNLFQPIYRHVQIDQIPLDKAVNQNPKHLASIQFLFSNIQSLKQTDLNINLTINNKFKLNDQDLSQIKLFLKRLFTNRFMVYKCCVCDALFLDYKDLKLHFVQSKKIDTEYSAQSARNYFKMLREKYAKSRIGDADQSGLDLLNSFSLEKLQYSIKCSQLVNLSLIDVNFKFSQSTAMNRQSLACPECGLLFDYSMNKNYVEMFRLHLKYDCLFTLRYDLDEYKCVFDDCKFTFTTVNQMLNHWVSDHVIKSHKCELCANDQTLFYDTDKQEANLSAHLVSQINKHYFEKHRNEPASMKTYYECQCRKAGLCDADKCDSFTSLRTCKAHLVDQINKSMASIDCYLCKKYVLCKDYVAHVKSEHGDERLYVCPECGPCQGQEPTLHIHIIRNHLAKSMLKKSHYLIMNEGDIAKHSDIFVYLCLNCRLFFSSESKLCHNCWSLAQPINASNYFSPIYLKVNVCKAVNWDTKRNGNAEAMFELNQVIKIVNKPLESHKLF</sequence>
<comment type="caution">
    <text evidence="6">The sequence shown here is derived from an EMBL/GenBank/DDBJ whole genome shotgun (WGS) entry which is preliminary data.</text>
</comment>
<dbReference type="Proteomes" id="UP000276133">
    <property type="component" value="Unassembled WGS sequence"/>
</dbReference>
<dbReference type="STRING" id="10195.A0A3M7RRW1"/>
<dbReference type="OrthoDB" id="8856548at2759"/>
<protein>
    <submittedName>
        <fullName evidence="6">Zinc finger protein 687-like</fullName>
    </submittedName>
</protein>
<evidence type="ECO:0000313" key="6">
    <source>
        <dbReference type="EMBL" id="RNA26262.1"/>
    </source>
</evidence>
<keyword evidence="2" id="KW-0677">Repeat</keyword>
<evidence type="ECO:0000259" key="5">
    <source>
        <dbReference type="PROSITE" id="PS00028"/>
    </source>
</evidence>
<proteinExistence type="predicted"/>
<dbReference type="GO" id="GO:0008270">
    <property type="term" value="F:zinc ion binding"/>
    <property type="evidence" value="ECO:0007669"/>
    <property type="project" value="UniProtKB-KW"/>
</dbReference>
<dbReference type="EMBL" id="REGN01002767">
    <property type="protein sequence ID" value="RNA26262.1"/>
    <property type="molecule type" value="Genomic_DNA"/>
</dbReference>
<evidence type="ECO:0000256" key="3">
    <source>
        <dbReference type="ARBA" id="ARBA00022771"/>
    </source>
</evidence>
<evidence type="ECO:0000256" key="2">
    <source>
        <dbReference type="ARBA" id="ARBA00022737"/>
    </source>
</evidence>
<gene>
    <name evidence="6" type="ORF">BpHYR1_025115</name>
</gene>
<reference evidence="6 7" key="1">
    <citation type="journal article" date="2018" name="Sci. Rep.">
        <title>Genomic signatures of local adaptation to the degree of environmental predictability in rotifers.</title>
        <authorList>
            <person name="Franch-Gras L."/>
            <person name="Hahn C."/>
            <person name="Garcia-Roger E.M."/>
            <person name="Carmona M.J."/>
            <person name="Serra M."/>
            <person name="Gomez A."/>
        </authorList>
    </citation>
    <scope>NUCLEOTIDE SEQUENCE [LARGE SCALE GENOMIC DNA]</scope>
    <source>
        <strain evidence="6">HYR1</strain>
    </source>
</reference>
<organism evidence="6 7">
    <name type="scientific">Brachionus plicatilis</name>
    <name type="common">Marine rotifer</name>
    <name type="synonym">Brachionus muelleri</name>
    <dbReference type="NCBI Taxonomy" id="10195"/>
    <lineage>
        <taxon>Eukaryota</taxon>
        <taxon>Metazoa</taxon>
        <taxon>Spiralia</taxon>
        <taxon>Gnathifera</taxon>
        <taxon>Rotifera</taxon>
        <taxon>Eurotatoria</taxon>
        <taxon>Monogononta</taxon>
        <taxon>Pseudotrocha</taxon>
        <taxon>Ploima</taxon>
        <taxon>Brachionidae</taxon>
        <taxon>Brachionus</taxon>
    </lineage>
</organism>
<dbReference type="PROSITE" id="PS00028">
    <property type="entry name" value="ZINC_FINGER_C2H2_1"/>
    <property type="match status" value="1"/>
</dbReference>
<dbReference type="Pfam" id="PF25412">
    <property type="entry name" value="zf-C2H2_ZNF592"/>
    <property type="match status" value="1"/>
</dbReference>
<name>A0A3M7RRW1_BRAPC</name>
<dbReference type="InterPro" id="IPR057356">
    <property type="entry name" value="Znf-C2H2_ZNF592"/>
</dbReference>
<evidence type="ECO:0000256" key="1">
    <source>
        <dbReference type="ARBA" id="ARBA00022723"/>
    </source>
</evidence>
<accession>A0A3M7RRW1</accession>
<feature type="domain" description="C2H2-type" evidence="5">
    <location>
        <begin position="353"/>
        <end position="376"/>
    </location>
</feature>
<dbReference type="SMART" id="SM00355">
    <property type="entry name" value="ZnF_C2H2"/>
    <property type="match status" value="5"/>
</dbReference>
<dbReference type="PANTHER" id="PTHR24379">
    <property type="entry name" value="KRAB AND ZINC FINGER DOMAIN-CONTAINING"/>
    <property type="match status" value="1"/>
</dbReference>